<dbReference type="Pfam" id="PF00155">
    <property type="entry name" value="Aminotran_1_2"/>
    <property type="match status" value="1"/>
</dbReference>
<feature type="domain" description="Aminotransferase class I/classII large" evidence="5">
    <location>
        <begin position="32"/>
        <end position="357"/>
    </location>
</feature>
<dbReference type="PANTHER" id="PTHR43643">
    <property type="entry name" value="HISTIDINOL-PHOSPHATE AMINOTRANSFERASE 2"/>
    <property type="match status" value="1"/>
</dbReference>
<dbReference type="InterPro" id="IPR005861">
    <property type="entry name" value="HisP_aminotrans"/>
</dbReference>
<dbReference type="Gene3D" id="3.40.640.10">
    <property type="entry name" value="Type I PLP-dependent aspartate aminotransferase-like (Major domain)"/>
    <property type="match status" value="1"/>
</dbReference>
<accession>A0A3B0V9X5</accession>
<protein>
    <submittedName>
        <fullName evidence="6">Histidinol-phosphate aminotransferase</fullName>
        <ecNumber evidence="6">2.6.1.9</ecNumber>
    </submittedName>
</protein>
<evidence type="ECO:0000256" key="2">
    <source>
        <dbReference type="ARBA" id="ARBA00022576"/>
    </source>
</evidence>
<proteinExistence type="inferred from homology"/>
<dbReference type="InterPro" id="IPR001917">
    <property type="entry name" value="Aminotrans_II_pyridoxalP_BS"/>
</dbReference>
<dbReference type="EMBL" id="UOEX01000048">
    <property type="protein sequence ID" value="VAW33629.1"/>
    <property type="molecule type" value="Genomic_DNA"/>
</dbReference>
<sequence>MKLIIPDYIKSLVPYPPGKPIEELEREYGVKDSIKMASNENSLGPSPLAVAAISRALTNLHRYPDGSSYYLSQAVAARLGVNPRQLVFGNGSDEILALLAAAFITPGDEAVSSSPSFLVYTKVTQAQGGINRVVPLRNMRHDLKAVLQAVTSRTRLIFLDNPNNPTGTVFTPQEFEAFLAKVPEGVIVVADEAYWDFVSPDKQLDVRQYLTGPQAVVGLRTFSKAYGLAGLRVGYGMMPEEIADCLHRVRGPFNVNMLAQIGALAALGDDDHYRRTLAMTKDGIAWLSERLRALNLQPLPTETNFFLVHLGGLDGGKFYDAMLRRGVIIRPMTAYGYPDYIRITAGIAAENERLIRAVDEVLREMRQ</sequence>
<dbReference type="InterPro" id="IPR015422">
    <property type="entry name" value="PyrdxlP-dep_Trfase_small"/>
</dbReference>
<evidence type="ECO:0000256" key="4">
    <source>
        <dbReference type="ARBA" id="ARBA00022898"/>
    </source>
</evidence>
<evidence type="ECO:0000256" key="1">
    <source>
        <dbReference type="ARBA" id="ARBA00001933"/>
    </source>
</evidence>
<name>A0A3B0V9X5_9ZZZZ</name>
<dbReference type="GO" id="GO:0000105">
    <property type="term" value="P:L-histidine biosynthetic process"/>
    <property type="evidence" value="ECO:0007669"/>
    <property type="project" value="InterPro"/>
</dbReference>
<organism evidence="6">
    <name type="scientific">hydrothermal vent metagenome</name>
    <dbReference type="NCBI Taxonomy" id="652676"/>
    <lineage>
        <taxon>unclassified sequences</taxon>
        <taxon>metagenomes</taxon>
        <taxon>ecological metagenomes</taxon>
    </lineage>
</organism>
<dbReference type="GO" id="GO:0004400">
    <property type="term" value="F:histidinol-phosphate transaminase activity"/>
    <property type="evidence" value="ECO:0007669"/>
    <property type="project" value="UniProtKB-EC"/>
</dbReference>
<evidence type="ECO:0000256" key="3">
    <source>
        <dbReference type="ARBA" id="ARBA00022679"/>
    </source>
</evidence>
<dbReference type="InterPro" id="IPR015424">
    <property type="entry name" value="PyrdxlP-dep_Trfase"/>
</dbReference>
<dbReference type="InterPro" id="IPR050106">
    <property type="entry name" value="HistidinolP_aminotransfase"/>
</dbReference>
<dbReference type="PANTHER" id="PTHR43643:SF3">
    <property type="entry name" value="HISTIDINOL-PHOSPHATE AMINOTRANSFERASE"/>
    <property type="match status" value="1"/>
</dbReference>
<dbReference type="AlphaFoldDB" id="A0A3B0V9X5"/>
<comment type="cofactor">
    <cofactor evidence="1">
        <name>pyridoxal 5'-phosphate</name>
        <dbReference type="ChEBI" id="CHEBI:597326"/>
    </cofactor>
</comment>
<dbReference type="Gene3D" id="3.90.1150.10">
    <property type="entry name" value="Aspartate Aminotransferase, domain 1"/>
    <property type="match status" value="1"/>
</dbReference>
<dbReference type="GO" id="GO:0030170">
    <property type="term" value="F:pyridoxal phosphate binding"/>
    <property type="evidence" value="ECO:0007669"/>
    <property type="project" value="InterPro"/>
</dbReference>
<dbReference type="InterPro" id="IPR015421">
    <property type="entry name" value="PyrdxlP-dep_Trfase_major"/>
</dbReference>
<dbReference type="HAMAP" id="MF_01023">
    <property type="entry name" value="HisC_aminotrans_2"/>
    <property type="match status" value="1"/>
</dbReference>
<dbReference type="EC" id="2.6.1.9" evidence="6"/>
<dbReference type="PROSITE" id="PS00599">
    <property type="entry name" value="AA_TRANSFER_CLASS_2"/>
    <property type="match status" value="1"/>
</dbReference>
<keyword evidence="4" id="KW-0663">Pyridoxal phosphate</keyword>
<evidence type="ECO:0000313" key="6">
    <source>
        <dbReference type="EMBL" id="VAW33629.1"/>
    </source>
</evidence>
<evidence type="ECO:0000259" key="5">
    <source>
        <dbReference type="Pfam" id="PF00155"/>
    </source>
</evidence>
<dbReference type="NCBIfam" id="TIGR01141">
    <property type="entry name" value="hisC"/>
    <property type="match status" value="1"/>
</dbReference>
<keyword evidence="2 6" id="KW-0032">Aminotransferase</keyword>
<dbReference type="CDD" id="cd00609">
    <property type="entry name" value="AAT_like"/>
    <property type="match status" value="1"/>
</dbReference>
<gene>
    <name evidence="6" type="ORF">MNBD_DELTA03-1862</name>
</gene>
<keyword evidence="3 6" id="KW-0808">Transferase</keyword>
<dbReference type="InterPro" id="IPR004839">
    <property type="entry name" value="Aminotransferase_I/II_large"/>
</dbReference>
<reference evidence="6" key="1">
    <citation type="submission" date="2018-06" db="EMBL/GenBank/DDBJ databases">
        <authorList>
            <person name="Zhirakovskaya E."/>
        </authorList>
    </citation>
    <scope>NUCLEOTIDE SEQUENCE</scope>
</reference>
<dbReference type="SUPFAM" id="SSF53383">
    <property type="entry name" value="PLP-dependent transferases"/>
    <property type="match status" value="1"/>
</dbReference>